<reference evidence="6 7" key="1">
    <citation type="journal article" date="2008" name="Proc. Natl. Acad. Sci. U.S.A.">
        <title>Niche adaptation and genome expansion in the chlorophyll d-producing cyanobacterium Acaryochloris marina.</title>
        <authorList>
            <person name="Swingley W.D."/>
            <person name="Chen M."/>
            <person name="Cheung P.C."/>
            <person name="Conrad A.L."/>
            <person name="Dejesa L.C."/>
            <person name="Hao J."/>
            <person name="Honchak B.M."/>
            <person name="Karbach L.E."/>
            <person name="Kurdoglu A."/>
            <person name="Lahiri S."/>
            <person name="Mastrian S.D."/>
            <person name="Miyashita H."/>
            <person name="Page L."/>
            <person name="Ramakrishna P."/>
            <person name="Satoh S."/>
            <person name="Sattley W.M."/>
            <person name="Shimada Y."/>
            <person name="Taylor H.L."/>
            <person name="Tomo T."/>
            <person name="Tsuchiya T."/>
            <person name="Wang Z.T."/>
            <person name="Raymond J."/>
            <person name="Mimuro M."/>
            <person name="Blankenship R.E."/>
            <person name="Touchman J.W."/>
        </authorList>
    </citation>
    <scope>NUCLEOTIDE SEQUENCE [LARGE SCALE GENOMIC DNA]</scope>
    <source>
        <strain evidence="7">MBIC 11017</strain>
    </source>
</reference>
<dbReference type="PANTHER" id="PTHR30055">
    <property type="entry name" value="HTH-TYPE TRANSCRIPTIONAL REGULATOR RUTR"/>
    <property type="match status" value="1"/>
</dbReference>
<feature type="domain" description="HTH tetR-type" evidence="5">
    <location>
        <begin position="13"/>
        <end position="74"/>
    </location>
</feature>
<evidence type="ECO:0000256" key="3">
    <source>
        <dbReference type="ARBA" id="ARBA00023163"/>
    </source>
</evidence>
<dbReference type="SUPFAM" id="SSF48498">
    <property type="entry name" value="Tetracyclin repressor-like, C-terminal domain"/>
    <property type="match status" value="1"/>
</dbReference>
<keyword evidence="2 4" id="KW-0238">DNA-binding</keyword>
<dbReference type="GO" id="GO:0003700">
    <property type="term" value="F:DNA-binding transcription factor activity"/>
    <property type="evidence" value="ECO:0007669"/>
    <property type="project" value="TreeGrafter"/>
</dbReference>
<dbReference type="InterPro" id="IPR050109">
    <property type="entry name" value="HTH-type_TetR-like_transc_reg"/>
</dbReference>
<dbReference type="InterPro" id="IPR036271">
    <property type="entry name" value="Tet_transcr_reg_TetR-rel_C_sf"/>
</dbReference>
<evidence type="ECO:0000256" key="4">
    <source>
        <dbReference type="PROSITE-ProRule" id="PRU00335"/>
    </source>
</evidence>
<dbReference type="GO" id="GO:0000976">
    <property type="term" value="F:transcription cis-regulatory region binding"/>
    <property type="evidence" value="ECO:0007669"/>
    <property type="project" value="TreeGrafter"/>
</dbReference>
<evidence type="ECO:0000313" key="6">
    <source>
        <dbReference type="EMBL" id="ABW31028.1"/>
    </source>
</evidence>
<dbReference type="Pfam" id="PF00440">
    <property type="entry name" value="TetR_N"/>
    <property type="match status" value="1"/>
</dbReference>
<accession>B0C3U1</accession>
<dbReference type="Pfam" id="PF13305">
    <property type="entry name" value="TetR_C_33"/>
    <property type="match status" value="1"/>
</dbReference>
<keyword evidence="3" id="KW-0804">Transcription</keyword>
<gene>
    <name evidence="6" type="ordered locus">AM1_6096</name>
</gene>
<dbReference type="PROSITE" id="PS50977">
    <property type="entry name" value="HTH_TETR_2"/>
    <property type="match status" value="1"/>
</dbReference>
<dbReference type="HOGENOM" id="CLU_069356_40_0_3"/>
<dbReference type="Gene3D" id="1.10.357.10">
    <property type="entry name" value="Tetracycline Repressor, domain 2"/>
    <property type="match status" value="1"/>
</dbReference>
<dbReference type="OrthoDB" id="9179041at2"/>
<dbReference type="eggNOG" id="COG1309">
    <property type="taxonomic scope" value="Bacteria"/>
</dbReference>
<dbReference type="EMBL" id="CP000828">
    <property type="protein sequence ID" value="ABW31028.1"/>
    <property type="molecule type" value="Genomic_DNA"/>
</dbReference>
<dbReference type="KEGG" id="amr:AM1_6096"/>
<evidence type="ECO:0000313" key="7">
    <source>
        <dbReference type="Proteomes" id="UP000000268"/>
    </source>
</evidence>
<dbReference type="PANTHER" id="PTHR30055:SF220">
    <property type="entry name" value="TETR-FAMILY REGULATORY PROTEIN"/>
    <property type="match status" value="1"/>
</dbReference>
<keyword evidence="1" id="KW-0805">Transcription regulation</keyword>
<sequence>MPKPTKETPYHHGDLRQSLIDAALELIAQEQDAKTLSLRKVARQVGVSHTAPYRHFADKEALLAAVAEEGFRLLFDALKQDMEVAEDPVEQLQVSGVAYVQFALSHPSHYRVMFGAFQANHPDYPALNEAGRKAFGVMVEAISTGQTLGKIKVNNPQELAWVAWSLVHGLAMLLIEQQLPLKDEKAIIALTQLATASLTQGLRSNIDSKSEE</sequence>
<dbReference type="InterPro" id="IPR001647">
    <property type="entry name" value="HTH_TetR"/>
</dbReference>
<protein>
    <submittedName>
        <fullName evidence="6">Transcriptional regulator, TetR family</fullName>
    </submittedName>
</protein>
<dbReference type="RefSeq" id="WP_012166224.1">
    <property type="nucleotide sequence ID" value="NC_009925.1"/>
</dbReference>
<evidence type="ECO:0000259" key="5">
    <source>
        <dbReference type="PROSITE" id="PS50977"/>
    </source>
</evidence>
<evidence type="ECO:0000256" key="1">
    <source>
        <dbReference type="ARBA" id="ARBA00023015"/>
    </source>
</evidence>
<organism evidence="6 7">
    <name type="scientific">Acaryochloris marina (strain MBIC 11017)</name>
    <dbReference type="NCBI Taxonomy" id="329726"/>
    <lineage>
        <taxon>Bacteria</taxon>
        <taxon>Bacillati</taxon>
        <taxon>Cyanobacteriota</taxon>
        <taxon>Cyanophyceae</taxon>
        <taxon>Acaryochloridales</taxon>
        <taxon>Acaryochloridaceae</taxon>
        <taxon>Acaryochloris</taxon>
    </lineage>
</organism>
<evidence type="ECO:0000256" key="2">
    <source>
        <dbReference type="ARBA" id="ARBA00023125"/>
    </source>
</evidence>
<dbReference type="InterPro" id="IPR025996">
    <property type="entry name" value="MT1864/Rv1816-like_C"/>
</dbReference>
<dbReference type="SUPFAM" id="SSF46689">
    <property type="entry name" value="Homeodomain-like"/>
    <property type="match status" value="1"/>
</dbReference>
<dbReference type="InterPro" id="IPR009057">
    <property type="entry name" value="Homeodomain-like_sf"/>
</dbReference>
<proteinExistence type="predicted"/>
<name>B0C3U1_ACAM1</name>
<keyword evidence="7" id="KW-1185">Reference proteome</keyword>
<feature type="DNA-binding region" description="H-T-H motif" evidence="4">
    <location>
        <begin position="37"/>
        <end position="56"/>
    </location>
</feature>
<dbReference type="AlphaFoldDB" id="B0C3U1"/>
<dbReference type="Proteomes" id="UP000000268">
    <property type="component" value="Chromosome"/>
</dbReference>